<gene>
    <name evidence="5 7" type="primary">tgt</name>
    <name evidence="7" type="ORF">ACFPPB_04860</name>
</gene>
<feature type="binding site" evidence="5">
    <location>
        <begin position="92"/>
        <end position="96"/>
    </location>
    <ligand>
        <name>substrate</name>
    </ligand>
</feature>
<dbReference type="HAMAP" id="MF_00168">
    <property type="entry name" value="Q_tRNA_Tgt"/>
    <property type="match status" value="1"/>
</dbReference>
<sequence>MTSLQFAIHATDGPARRGRLTFARGTVETPAFMPVGTYGSVKAMTPRDVTEIGAEIILGNTFHLFLRPGLEIVEKFGGLHRFIGWDKPILTDSGGFQVFSLAHKRRITEEGVTFASPVDGSKVFLSPEMSMRIQKTLDSDIAMIFDECTPYPATEKVAGDSMELSLRWAERSRRAFDDLQGADSKRPNALFGIVQGGVHENLRQRSAAGLVNIGFDGYAVGGLAVGEPETERNHALDFTVPLLPADKPRYLMGVGRPEDIVEAVRRGIDMFDCVMPTRNARNGFLFTAEGTLRIRNAKFATDTRVIEEDCDCYACSNGFSRAYLRHLDRCNEILGSQLATIHNLRYYQRLMAGLREAIANRTLDAFTTTFYARRQGAATAVGAR</sequence>
<dbReference type="NCBIfam" id="TIGR00449">
    <property type="entry name" value="tgt_general"/>
    <property type="match status" value="1"/>
</dbReference>
<dbReference type="Pfam" id="PF01702">
    <property type="entry name" value="TGT"/>
    <property type="match status" value="1"/>
</dbReference>
<dbReference type="InterPro" id="IPR050076">
    <property type="entry name" value="ArchSynthase1/Queuine_TRR"/>
</dbReference>
<comment type="catalytic activity">
    <reaction evidence="5">
        <text>7-aminomethyl-7-carbaguanine + guanosine(34) in tRNA = 7-aminomethyl-7-carbaguanosine(34) in tRNA + guanine</text>
        <dbReference type="Rhea" id="RHEA:24104"/>
        <dbReference type="Rhea" id="RHEA-COMP:10341"/>
        <dbReference type="Rhea" id="RHEA-COMP:10342"/>
        <dbReference type="ChEBI" id="CHEBI:16235"/>
        <dbReference type="ChEBI" id="CHEBI:58703"/>
        <dbReference type="ChEBI" id="CHEBI:74269"/>
        <dbReference type="ChEBI" id="CHEBI:82833"/>
        <dbReference type="EC" id="2.4.2.29"/>
    </reaction>
</comment>
<dbReference type="Proteomes" id="UP001596111">
    <property type="component" value="Unassembled WGS sequence"/>
</dbReference>
<comment type="pathway">
    <text evidence="5">tRNA modification; tRNA-queuosine biosynthesis.</text>
</comment>
<comment type="function">
    <text evidence="5">Catalyzes the base-exchange of a guanine (G) residue with the queuine precursor 7-aminomethyl-7-deazaguanine (PreQ1) at position 34 (anticodon wobble position) in tRNAs with GU(N) anticodons (tRNA-Asp, -Asn, -His and -Tyr). Catalysis occurs through a double-displacement mechanism. The nucleophile active site attacks the C1' of nucleotide 34 to detach the guanine base from the RNA, forming a covalent enzyme-RNA intermediate. The proton acceptor active site deprotonates the incoming PreQ1, allowing a nucleophilic attack on the C1' of the ribose to form the product. After dissociation, two additional enzymatic reactions on the tRNA convert PreQ1 to queuine (Q), resulting in the hypermodified nucleoside queuosine (7-(((4,5-cis-dihydroxy-2-cyclopenten-1-yl)amino)methyl)-7-deazaguanosine).</text>
</comment>
<feature type="domain" description="tRNA-guanine(15) transglycosylase-like" evidence="6">
    <location>
        <begin position="13"/>
        <end position="375"/>
    </location>
</feature>
<feature type="binding site" evidence="5">
    <location>
        <position position="222"/>
    </location>
    <ligand>
        <name>substrate</name>
    </ligand>
</feature>
<keyword evidence="1 5" id="KW-0328">Glycosyltransferase</keyword>
<feature type="binding site" evidence="5">
    <location>
        <position position="315"/>
    </location>
    <ligand>
        <name>Zn(2+)</name>
        <dbReference type="ChEBI" id="CHEBI:29105"/>
    </ligand>
</feature>
<comment type="caution">
    <text evidence="7">The sequence shown here is derived from an EMBL/GenBank/DDBJ whole genome shotgun (WGS) entry which is preliminary data.</text>
</comment>
<feature type="binding site" evidence="5">
    <location>
        <position position="146"/>
    </location>
    <ligand>
        <name>substrate</name>
    </ligand>
</feature>
<keyword evidence="8" id="KW-1185">Reference proteome</keyword>
<dbReference type="GO" id="GO:0016757">
    <property type="term" value="F:glycosyltransferase activity"/>
    <property type="evidence" value="ECO:0007669"/>
    <property type="project" value="UniProtKB-KW"/>
</dbReference>
<feature type="active site" description="Nucleophile" evidence="5">
    <location>
        <position position="272"/>
    </location>
</feature>
<feature type="binding site" evidence="5">
    <location>
        <position position="195"/>
    </location>
    <ligand>
        <name>substrate</name>
    </ligand>
</feature>
<dbReference type="InterPro" id="IPR004803">
    <property type="entry name" value="TGT"/>
</dbReference>
<dbReference type="InterPro" id="IPR036511">
    <property type="entry name" value="TGT-like_sf"/>
</dbReference>
<keyword evidence="4 5" id="KW-0671">Queuosine biosynthesis</keyword>
<dbReference type="Gene3D" id="3.20.20.105">
    <property type="entry name" value="Queuine tRNA-ribosyltransferase-like"/>
    <property type="match status" value="1"/>
</dbReference>
<keyword evidence="3 5" id="KW-0819">tRNA processing</keyword>
<evidence type="ECO:0000256" key="1">
    <source>
        <dbReference type="ARBA" id="ARBA00022676"/>
    </source>
</evidence>
<accession>A0ABW0SVD5</accession>
<proteinExistence type="inferred from homology"/>
<evidence type="ECO:0000259" key="6">
    <source>
        <dbReference type="Pfam" id="PF01702"/>
    </source>
</evidence>
<dbReference type="EC" id="2.4.2.29" evidence="5"/>
<evidence type="ECO:0000313" key="7">
    <source>
        <dbReference type="EMBL" id="MFC5580439.1"/>
    </source>
</evidence>
<comment type="similarity">
    <text evidence="5">Belongs to the queuine tRNA-ribosyltransferase family.</text>
</comment>
<dbReference type="InterPro" id="IPR002616">
    <property type="entry name" value="tRNA_ribo_trans-like"/>
</dbReference>
<comment type="subunit">
    <text evidence="5">Homodimer. Within each dimer, one monomer is responsible for RNA recognition and catalysis, while the other monomer binds to the replacement base PreQ1.</text>
</comment>
<feature type="active site" description="Proton acceptor" evidence="5">
    <location>
        <position position="92"/>
    </location>
</feature>
<reference evidence="8" key="1">
    <citation type="journal article" date="2019" name="Int. J. Syst. Evol. Microbiol.">
        <title>The Global Catalogue of Microorganisms (GCM) 10K type strain sequencing project: providing services to taxonomists for standard genome sequencing and annotation.</title>
        <authorList>
            <consortium name="The Broad Institute Genomics Platform"/>
            <consortium name="The Broad Institute Genome Sequencing Center for Infectious Disease"/>
            <person name="Wu L."/>
            <person name="Ma J."/>
        </authorList>
    </citation>
    <scope>NUCLEOTIDE SEQUENCE [LARGE SCALE GENOMIC DNA]</scope>
    <source>
        <strain evidence="8">CGMCC 1.13587</strain>
    </source>
</reference>
<evidence type="ECO:0000256" key="2">
    <source>
        <dbReference type="ARBA" id="ARBA00022679"/>
    </source>
</evidence>
<dbReference type="EMBL" id="JBHSNG010000003">
    <property type="protein sequence ID" value="MFC5580439.1"/>
    <property type="molecule type" value="Genomic_DNA"/>
</dbReference>
<dbReference type="PANTHER" id="PTHR46499:SF1">
    <property type="entry name" value="QUEUINE TRNA-RIBOSYLTRANSFERASE"/>
    <property type="match status" value="1"/>
</dbReference>
<comment type="cofactor">
    <cofactor evidence="5">
        <name>Zn(2+)</name>
        <dbReference type="ChEBI" id="CHEBI:29105"/>
    </cofactor>
    <text evidence="5">Binds 1 zinc ion per subunit.</text>
</comment>
<evidence type="ECO:0000313" key="8">
    <source>
        <dbReference type="Proteomes" id="UP001596111"/>
    </source>
</evidence>
<organism evidence="7 8">
    <name type="scientific">Rhodanobacter terrae</name>
    <dbReference type="NCBI Taxonomy" id="418647"/>
    <lineage>
        <taxon>Bacteria</taxon>
        <taxon>Pseudomonadati</taxon>
        <taxon>Pseudomonadota</taxon>
        <taxon>Gammaproteobacteria</taxon>
        <taxon>Lysobacterales</taxon>
        <taxon>Rhodanobacteraceae</taxon>
        <taxon>Rhodanobacter</taxon>
    </lineage>
</organism>
<dbReference type="NCBIfam" id="TIGR00430">
    <property type="entry name" value="Q_tRNA_tgt"/>
    <property type="match status" value="1"/>
</dbReference>
<feature type="binding site" evidence="5">
    <location>
        <position position="342"/>
    </location>
    <ligand>
        <name>Zn(2+)</name>
        <dbReference type="ChEBI" id="CHEBI:29105"/>
    </ligand>
</feature>
<dbReference type="RefSeq" id="WP_377324913.1">
    <property type="nucleotide sequence ID" value="NZ_JBHSNG010000003.1"/>
</dbReference>
<keyword evidence="5" id="KW-0479">Metal-binding</keyword>
<evidence type="ECO:0000256" key="4">
    <source>
        <dbReference type="ARBA" id="ARBA00022785"/>
    </source>
</evidence>
<keyword evidence="5" id="KW-0862">Zinc</keyword>
<feature type="region of interest" description="RNA binding" evidence="5">
    <location>
        <begin position="253"/>
        <end position="259"/>
    </location>
</feature>
<feature type="binding site" evidence="5">
    <location>
        <position position="312"/>
    </location>
    <ligand>
        <name>Zn(2+)</name>
        <dbReference type="ChEBI" id="CHEBI:29105"/>
    </ligand>
</feature>
<dbReference type="SUPFAM" id="SSF51713">
    <property type="entry name" value="tRNA-guanine transglycosylase"/>
    <property type="match status" value="1"/>
</dbReference>
<keyword evidence="2 5" id="KW-0808">Transferase</keyword>
<feature type="region of interest" description="RNA binding; important for wobble base 34 recognition" evidence="5">
    <location>
        <begin position="277"/>
        <end position="281"/>
    </location>
</feature>
<name>A0ABW0SVD5_9GAMM</name>
<evidence type="ECO:0000256" key="5">
    <source>
        <dbReference type="HAMAP-Rule" id="MF_00168"/>
    </source>
</evidence>
<evidence type="ECO:0000256" key="3">
    <source>
        <dbReference type="ARBA" id="ARBA00022694"/>
    </source>
</evidence>
<protein>
    <recommendedName>
        <fullName evidence="5">Queuine tRNA-ribosyltransferase</fullName>
        <ecNumber evidence="5">2.4.2.29</ecNumber>
    </recommendedName>
    <alternativeName>
        <fullName evidence="5">Guanine insertion enzyme</fullName>
    </alternativeName>
    <alternativeName>
        <fullName evidence="5">tRNA-guanine transglycosylase</fullName>
    </alternativeName>
</protein>
<feature type="binding site" evidence="5">
    <location>
        <position position="310"/>
    </location>
    <ligand>
        <name>Zn(2+)</name>
        <dbReference type="ChEBI" id="CHEBI:29105"/>
    </ligand>
</feature>
<dbReference type="PANTHER" id="PTHR46499">
    <property type="entry name" value="QUEUINE TRNA-RIBOSYLTRANSFERASE"/>
    <property type="match status" value="1"/>
</dbReference>